<sequence length="93" mass="9802">MTQRRTDPLPEDIHWGLLIAAAATLLAGSVIGLTGLGLGAAAVIASGKRWYRRVDLPANQIAKLKWQQARAAAGAGAGAWRDAESSSRRPEQA</sequence>
<protein>
    <submittedName>
        <fullName evidence="2">Uncharacterized protein</fullName>
    </submittedName>
</protein>
<evidence type="ECO:0000313" key="3">
    <source>
        <dbReference type="Proteomes" id="UP001597417"/>
    </source>
</evidence>
<proteinExistence type="predicted"/>
<dbReference type="EMBL" id="JBHUKR010000015">
    <property type="protein sequence ID" value="MFD2419764.1"/>
    <property type="molecule type" value="Genomic_DNA"/>
</dbReference>
<accession>A0ABW5FYT7</accession>
<keyword evidence="1" id="KW-0472">Membrane</keyword>
<feature type="transmembrane region" description="Helical" evidence="1">
    <location>
        <begin position="15"/>
        <end position="44"/>
    </location>
</feature>
<keyword evidence="1" id="KW-1133">Transmembrane helix</keyword>
<name>A0ABW5FYT7_9PSEU</name>
<evidence type="ECO:0000313" key="2">
    <source>
        <dbReference type="EMBL" id="MFD2419764.1"/>
    </source>
</evidence>
<reference evidence="3" key="1">
    <citation type="journal article" date="2019" name="Int. J. Syst. Evol. Microbiol.">
        <title>The Global Catalogue of Microorganisms (GCM) 10K type strain sequencing project: providing services to taxonomists for standard genome sequencing and annotation.</title>
        <authorList>
            <consortium name="The Broad Institute Genomics Platform"/>
            <consortium name="The Broad Institute Genome Sequencing Center for Infectious Disease"/>
            <person name="Wu L."/>
            <person name="Ma J."/>
        </authorList>
    </citation>
    <scope>NUCLEOTIDE SEQUENCE [LARGE SCALE GENOMIC DNA]</scope>
    <source>
        <strain evidence="3">CGMCC 4.7645</strain>
    </source>
</reference>
<dbReference type="Proteomes" id="UP001597417">
    <property type="component" value="Unassembled WGS sequence"/>
</dbReference>
<organism evidence="2 3">
    <name type="scientific">Amycolatopsis pigmentata</name>
    <dbReference type="NCBI Taxonomy" id="450801"/>
    <lineage>
        <taxon>Bacteria</taxon>
        <taxon>Bacillati</taxon>
        <taxon>Actinomycetota</taxon>
        <taxon>Actinomycetes</taxon>
        <taxon>Pseudonocardiales</taxon>
        <taxon>Pseudonocardiaceae</taxon>
        <taxon>Amycolatopsis</taxon>
    </lineage>
</organism>
<evidence type="ECO:0000256" key="1">
    <source>
        <dbReference type="SAM" id="Phobius"/>
    </source>
</evidence>
<comment type="caution">
    <text evidence="2">The sequence shown here is derived from an EMBL/GenBank/DDBJ whole genome shotgun (WGS) entry which is preliminary data.</text>
</comment>
<gene>
    <name evidence="2" type="ORF">ACFSXZ_25885</name>
</gene>
<keyword evidence="3" id="KW-1185">Reference proteome</keyword>
<dbReference type="RefSeq" id="WP_378267795.1">
    <property type="nucleotide sequence ID" value="NZ_JBHUKR010000015.1"/>
</dbReference>
<keyword evidence="1" id="KW-0812">Transmembrane</keyword>